<keyword evidence="12" id="KW-1185">Reference proteome</keyword>
<evidence type="ECO:0000256" key="4">
    <source>
        <dbReference type="ARBA" id="ARBA00022478"/>
    </source>
</evidence>
<evidence type="ECO:0000313" key="12">
    <source>
        <dbReference type="Proteomes" id="UP001358586"/>
    </source>
</evidence>
<dbReference type="PANTHER" id="PTHR19376">
    <property type="entry name" value="DNA-DIRECTED RNA POLYMERASE"/>
    <property type="match status" value="1"/>
</dbReference>
<dbReference type="Proteomes" id="UP001358586">
    <property type="component" value="Chromosome 1"/>
</dbReference>
<dbReference type="SMART" id="SM00663">
    <property type="entry name" value="RPOLA_N"/>
    <property type="match status" value="1"/>
</dbReference>
<organism evidence="11 12">
    <name type="scientific">Gossypium arboreum</name>
    <name type="common">Tree cotton</name>
    <name type="synonym">Gossypium nanking</name>
    <dbReference type="NCBI Taxonomy" id="29729"/>
    <lineage>
        <taxon>Eukaryota</taxon>
        <taxon>Viridiplantae</taxon>
        <taxon>Streptophyta</taxon>
        <taxon>Embryophyta</taxon>
        <taxon>Tracheophyta</taxon>
        <taxon>Spermatophyta</taxon>
        <taxon>Magnoliopsida</taxon>
        <taxon>eudicotyledons</taxon>
        <taxon>Gunneridae</taxon>
        <taxon>Pentapetalae</taxon>
        <taxon>rosids</taxon>
        <taxon>malvids</taxon>
        <taxon>Malvales</taxon>
        <taxon>Malvaceae</taxon>
        <taxon>Malvoideae</taxon>
        <taxon>Gossypium</taxon>
    </lineage>
</organism>
<dbReference type="SUPFAM" id="SSF64484">
    <property type="entry name" value="beta and beta-prime subunits of DNA dependent RNA-polymerase"/>
    <property type="match status" value="1"/>
</dbReference>
<comment type="catalytic activity">
    <reaction evidence="9">
        <text>RNA(n) + a ribonucleoside 5'-triphosphate = RNA(n+1) + diphosphate</text>
        <dbReference type="Rhea" id="RHEA:21248"/>
        <dbReference type="Rhea" id="RHEA-COMP:14527"/>
        <dbReference type="Rhea" id="RHEA-COMP:17342"/>
        <dbReference type="ChEBI" id="CHEBI:33019"/>
        <dbReference type="ChEBI" id="CHEBI:61557"/>
        <dbReference type="ChEBI" id="CHEBI:140395"/>
        <dbReference type="EC" id="2.7.7.6"/>
    </reaction>
</comment>
<protein>
    <recommendedName>
        <fullName evidence="3">DNA-directed RNA polymerase</fullName>
        <ecNumber evidence="3">2.7.7.6</ecNumber>
    </recommendedName>
</protein>
<evidence type="ECO:0000256" key="7">
    <source>
        <dbReference type="ARBA" id="ARBA00022833"/>
    </source>
</evidence>
<keyword evidence="5" id="KW-0808">Transferase</keyword>
<dbReference type="EC" id="2.7.7.6" evidence="3"/>
<evidence type="ECO:0000256" key="5">
    <source>
        <dbReference type="ARBA" id="ARBA00022679"/>
    </source>
</evidence>
<feature type="domain" description="RNA polymerase N-terminal" evidence="10">
    <location>
        <begin position="1"/>
        <end position="198"/>
    </location>
</feature>
<dbReference type="Gene3D" id="2.40.40.20">
    <property type="match status" value="1"/>
</dbReference>
<comment type="caution">
    <text evidence="11">The sequence shown here is derived from an EMBL/GenBank/DDBJ whole genome shotgun (WGS) entry which is preliminary data.</text>
</comment>
<dbReference type="InterPro" id="IPR006592">
    <property type="entry name" value="RNA_pol_N"/>
</dbReference>
<proteinExistence type="inferred from homology"/>
<dbReference type="EMBL" id="JARKNE010000001">
    <property type="protein sequence ID" value="KAK5845682.1"/>
    <property type="molecule type" value="Genomic_DNA"/>
</dbReference>
<dbReference type="Pfam" id="PF00623">
    <property type="entry name" value="RNA_pol_Rpb1_2"/>
    <property type="match status" value="2"/>
</dbReference>
<evidence type="ECO:0000256" key="6">
    <source>
        <dbReference type="ARBA" id="ARBA00022695"/>
    </source>
</evidence>
<keyword evidence="8" id="KW-0804">Transcription</keyword>
<accession>A0ABR0R295</accession>
<dbReference type="Gene3D" id="1.10.40.90">
    <property type="match status" value="1"/>
</dbReference>
<comment type="similarity">
    <text evidence="2">Belongs to the RNA polymerase beta' chain family. RpoC1 subfamily.</text>
</comment>
<sequence>MLFDSCVIISHEDVIEGKEGRFRETLLGKRVDYSGHSIIVVGPSLSLHRCGLPREIAIELFQTFVIRGLIRQHLAPNIGVAKSKIREKGPIVWEILQEVMRGHPVLLNRAPTLHRLGIQAFQPILVEGRAICLHPLVCKGFNADFDGDQMAVHVPLSLEAQAEARLLMFSHMNLLSPTIGDPIFVPTQDMLIGLYVLTSGNRRERANLVFHNKVIDGTAIKRLISRLIDHFGMAYTSHILDHVKALGFQQATATSISLGIDDLLTIPSKGWLVQDAEQQS</sequence>
<gene>
    <name evidence="11" type="ORF">PVK06_001890</name>
</gene>
<evidence type="ECO:0000313" key="11">
    <source>
        <dbReference type="EMBL" id="KAK5845682.1"/>
    </source>
</evidence>
<dbReference type="InterPro" id="IPR000722">
    <property type="entry name" value="RNA_pol_asu"/>
</dbReference>
<evidence type="ECO:0000256" key="3">
    <source>
        <dbReference type="ARBA" id="ARBA00012418"/>
    </source>
</evidence>
<reference evidence="11 12" key="1">
    <citation type="submission" date="2023-03" db="EMBL/GenBank/DDBJ databases">
        <title>WGS of Gossypium arboreum.</title>
        <authorList>
            <person name="Yu D."/>
        </authorList>
    </citation>
    <scope>NUCLEOTIDE SEQUENCE [LARGE SCALE GENOMIC DNA]</scope>
    <source>
        <tissue evidence="11">Leaf</tissue>
    </source>
</reference>
<keyword evidence="7" id="KW-0862">Zinc</keyword>
<evidence type="ECO:0000256" key="2">
    <source>
        <dbReference type="ARBA" id="ARBA00007207"/>
    </source>
</evidence>
<keyword evidence="6" id="KW-0548">Nucleotidyltransferase</keyword>
<evidence type="ECO:0000256" key="8">
    <source>
        <dbReference type="ARBA" id="ARBA00023163"/>
    </source>
</evidence>
<dbReference type="Gene3D" id="1.10.274.100">
    <property type="entry name" value="RNA polymerase Rpb1, domain 3"/>
    <property type="match status" value="2"/>
</dbReference>
<dbReference type="InterPro" id="IPR042102">
    <property type="entry name" value="RNA_pol_Rpb1_3_sf"/>
</dbReference>
<evidence type="ECO:0000256" key="1">
    <source>
        <dbReference type="ARBA" id="ARBA00004026"/>
    </source>
</evidence>
<keyword evidence="4" id="KW-0240">DNA-directed RNA polymerase</keyword>
<dbReference type="PANTHER" id="PTHR19376:SF54">
    <property type="entry name" value="DNA-DIRECTED RNA POLYMERASE SUBUNIT BETA"/>
    <property type="match status" value="1"/>
</dbReference>
<dbReference type="InterPro" id="IPR045867">
    <property type="entry name" value="DNA-dir_RpoC_beta_prime"/>
</dbReference>
<comment type="function">
    <text evidence="1">DNA-dependent RNA polymerase catalyzes the transcription of DNA into RNA using the four ribonucleoside triphosphates as substrates.</text>
</comment>
<name>A0ABR0R295_GOSAR</name>
<evidence type="ECO:0000256" key="9">
    <source>
        <dbReference type="ARBA" id="ARBA00048552"/>
    </source>
</evidence>
<evidence type="ECO:0000259" key="10">
    <source>
        <dbReference type="SMART" id="SM00663"/>
    </source>
</evidence>